<dbReference type="AlphaFoldDB" id="A0A3A4MXV1"/>
<reference evidence="15 16" key="1">
    <citation type="journal article" date="2017" name="ISME J.">
        <title>Energy and carbon metabolisms in a deep terrestrial subsurface fluid microbial community.</title>
        <authorList>
            <person name="Momper L."/>
            <person name="Jungbluth S.P."/>
            <person name="Lee M.D."/>
            <person name="Amend J.P."/>
        </authorList>
    </citation>
    <scope>NUCLEOTIDE SEQUENCE [LARGE SCALE GENOMIC DNA]</scope>
    <source>
        <strain evidence="15">SURF_5</strain>
    </source>
</reference>
<dbReference type="Proteomes" id="UP000265882">
    <property type="component" value="Unassembled WGS sequence"/>
</dbReference>
<name>A0A3A4MXV1_ABYX5</name>
<dbReference type="Pfam" id="PF13426">
    <property type="entry name" value="PAS_9"/>
    <property type="match status" value="1"/>
</dbReference>
<keyword evidence="8" id="KW-0902">Two-component regulatory system</keyword>
<feature type="transmembrane region" description="Helical" evidence="10">
    <location>
        <begin position="105"/>
        <end position="124"/>
    </location>
</feature>
<comment type="caution">
    <text evidence="15">The sequence shown here is derived from an EMBL/GenBank/DDBJ whole genome shotgun (WGS) entry which is preliminary data.</text>
</comment>
<evidence type="ECO:0000256" key="10">
    <source>
        <dbReference type="SAM" id="Phobius"/>
    </source>
</evidence>
<dbReference type="CDD" id="cd00130">
    <property type="entry name" value="PAS"/>
    <property type="match status" value="3"/>
</dbReference>
<dbReference type="SUPFAM" id="SSF55874">
    <property type="entry name" value="ATPase domain of HSP90 chaperone/DNA topoisomerase II/histidine kinase"/>
    <property type="match status" value="1"/>
</dbReference>
<dbReference type="Pfam" id="PF00072">
    <property type="entry name" value="Response_reg"/>
    <property type="match status" value="1"/>
</dbReference>
<dbReference type="Gene3D" id="3.40.50.2300">
    <property type="match status" value="1"/>
</dbReference>
<feature type="domain" description="PAS" evidence="13">
    <location>
        <begin position="357"/>
        <end position="427"/>
    </location>
</feature>
<dbReference type="SMART" id="SM00086">
    <property type="entry name" value="PAC"/>
    <property type="match status" value="3"/>
</dbReference>
<dbReference type="InterPro" id="IPR013767">
    <property type="entry name" value="PAS_fold"/>
</dbReference>
<dbReference type="NCBIfam" id="TIGR00229">
    <property type="entry name" value="sensory_box"/>
    <property type="match status" value="3"/>
</dbReference>
<dbReference type="Pfam" id="PF02518">
    <property type="entry name" value="HATPase_c"/>
    <property type="match status" value="1"/>
</dbReference>
<evidence type="ECO:0000256" key="6">
    <source>
        <dbReference type="ARBA" id="ARBA00022777"/>
    </source>
</evidence>
<feature type="domain" description="PAS" evidence="13">
    <location>
        <begin position="483"/>
        <end position="564"/>
    </location>
</feature>
<protein>
    <recommendedName>
        <fullName evidence="2">histidine kinase</fullName>
        <ecNumber evidence="2">2.7.13.3</ecNumber>
    </recommendedName>
</protein>
<dbReference type="PROSITE" id="PS50113">
    <property type="entry name" value="PAC"/>
    <property type="match status" value="3"/>
</dbReference>
<evidence type="ECO:0000313" key="16">
    <source>
        <dbReference type="Proteomes" id="UP000265882"/>
    </source>
</evidence>
<dbReference type="GO" id="GO:0000155">
    <property type="term" value="F:phosphorelay sensor kinase activity"/>
    <property type="evidence" value="ECO:0007669"/>
    <property type="project" value="InterPro"/>
</dbReference>
<feature type="domain" description="PAC" evidence="14">
    <location>
        <begin position="302"/>
        <end position="356"/>
    </location>
</feature>
<dbReference type="InterPro" id="IPR005467">
    <property type="entry name" value="His_kinase_dom"/>
</dbReference>
<keyword evidence="10" id="KW-0472">Membrane</keyword>
<dbReference type="InterPro" id="IPR001610">
    <property type="entry name" value="PAC"/>
</dbReference>
<feature type="domain" description="PAC" evidence="14">
    <location>
        <begin position="555"/>
        <end position="607"/>
    </location>
</feature>
<keyword evidence="4" id="KW-0808">Transferase</keyword>
<evidence type="ECO:0000259" key="11">
    <source>
        <dbReference type="PROSITE" id="PS50109"/>
    </source>
</evidence>
<dbReference type="CDD" id="cd00156">
    <property type="entry name" value="REC"/>
    <property type="match status" value="1"/>
</dbReference>
<dbReference type="InterPro" id="IPR004358">
    <property type="entry name" value="Sig_transdc_His_kin-like_C"/>
</dbReference>
<dbReference type="PANTHER" id="PTHR43065:SF42">
    <property type="entry name" value="TWO-COMPONENT SENSOR PPRA"/>
    <property type="match status" value="1"/>
</dbReference>
<evidence type="ECO:0000259" key="12">
    <source>
        <dbReference type="PROSITE" id="PS50110"/>
    </source>
</evidence>
<keyword evidence="5" id="KW-0547">Nucleotide-binding</keyword>
<dbReference type="InterPro" id="IPR000700">
    <property type="entry name" value="PAS-assoc_C"/>
</dbReference>
<dbReference type="SUPFAM" id="SSF52172">
    <property type="entry name" value="CheY-like"/>
    <property type="match status" value="1"/>
</dbReference>
<dbReference type="CDD" id="cd00082">
    <property type="entry name" value="HisKA"/>
    <property type="match status" value="1"/>
</dbReference>
<evidence type="ECO:0000256" key="8">
    <source>
        <dbReference type="ARBA" id="ARBA00023012"/>
    </source>
</evidence>
<evidence type="ECO:0000256" key="2">
    <source>
        <dbReference type="ARBA" id="ARBA00012438"/>
    </source>
</evidence>
<keyword evidence="10" id="KW-1133">Transmembrane helix</keyword>
<dbReference type="GO" id="GO:0005524">
    <property type="term" value="F:ATP binding"/>
    <property type="evidence" value="ECO:0007669"/>
    <property type="project" value="UniProtKB-KW"/>
</dbReference>
<dbReference type="PROSITE" id="PS50112">
    <property type="entry name" value="PAS"/>
    <property type="match status" value="3"/>
</dbReference>
<feature type="transmembrane region" description="Helical" evidence="10">
    <location>
        <begin position="73"/>
        <end position="93"/>
    </location>
</feature>
<feature type="domain" description="Response regulatory" evidence="12">
    <location>
        <begin position="862"/>
        <end position="978"/>
    </location>
</feature>
<dbReference type="Gene3D" id="1.10.287.130">
    <property type="match status" value="1"/>
</dbReference>
<feature type="transmembrane region" description="Helical" evidence="10">
    <location>
        <begin position="43"/>
        <end position="61"/>
    </location>
</feature>
<feature type="transmembrane region" description="Helical" evidence="10">
    <location>
        <begin position="154"/>
        <end position="174"/>
    </location>
</feature>
<dbReference type="SUPFAM" id="SSF55785">
    <property type="entry name" value="PYP-like sensor domain (PAS domain)"/>
    <property type="match status" value="3"/>
</dbReference>
<dbReference type="Pfam" id="PF16927">
    <property type="entry name" value="HisKA_7TM"/>
    <property type="match status" value="1"/>
</dbReference>
<dbReference type="Pfam" id="PF00512">
    <property type="entry name" value="HisKA"/>
    <property type="match status" value="1"/>
</dbReference>
<dbReference type="SMART" id="SM00388">
    <property type="entry name" value="HisKA"/>
    <property type="match status" value="1"/>
</dbReference>
<evidence type="ECO:0000259" key="14">
    <source>
        <dbReference type="PROSITE" id="PS50113"/>
    </source>
</evidence>
<dbReference type="InterPro" id="IPR013656">
    <property type="entry name" value="PAS_4"/>
</dbReference>
<dbReference type="EC" id="2.7.13.3" evidence="2"/>
<dbReference type="InterPro" id="IPR035965">
    <property type="entry name" value="PAS-like_dom_sf"/>
</dbReference>
<dbReference type="Gene3D" id="3.30.450.20">
    <property type="entry name" value="PAS domain"/>
    <property type="match status" value="3"/>
</dbReference>
<evidence type="ECO:0000256" key="9">
    <source>
        <dbReference type="PROSITE-ProRule" id="PRU00169"/>
    </source>
</evidence>
<dbReference type="InterPro" id="IPR031621">
    <property type="entry name" value="HisKA_7TM"/>
</dbReference>
<dbReference type="SUPFAM" id="SSF47384">
    <property type="entry name" value="Homodimeric domain of signal transducing histidine kinase"/>
    <property type="match status" value="1"/>
</dbReference>
<dbReference type="PRINTS" id="PR00344">
    <property type="entry name" value="BCTRLSENSOR"/>
</dbReference>
<dbReference type="EMBL" id="QZKU01000140">
    <property type="protein sequence ID" value="RJP14893.1"/>
    <property type="molecule type" value="Genomic_DNA"/>
</dbReference>
<dbReference type="SMART" id="SM00091">
    <property type="entry name" value="PAS"/>
    <property type="match status" value="3"/>
</dbReference>
<keyword evidence="3 9" id="KW-0597">Phosphoprotein</keyword>
<evidence type="ECO:0000259" key="13">
    <source>
        <dbReference type="PROSITE" id="PS50112"/>
    </source>
</evidence>
<dbReference type="PANTHER" id="PTHR43065">
    <property type="entry name" value="SENSOR HISTIDINE KINASE"/>
    <property type="match status" value="1"/>
</dbReference>
<evidence type="ECO:0000256" key="1">
    <source>
        <dbReference type="ARBA" id="ARBA00000085"/>
    </source>
</evidence>
<dbReference type="InterPro" id="IPR011006">
    <property type="entry name" value="CheY-like_superfamily"/>
</dbReference>
<gene>
    <name evidence="15" type="ORF">C4520_20915</name>
</gene>
<sequence>MESLALQRNIPYSIPLIAVAVSTALLALYMWRRKGAPGSGMGALLMLGCAEWIFCYAFELGSVKLQTKIFWNTFQYVGIVSVPTLWFLFTVKFTGREHWLRRRNLILFAIIPVVTLVLVFTNHYHRLMWTEVFMGTAYAITTIEKKFGPAFWCYVSYVYTLMLISTYLLLQMLIHSRHLYRWQASALLIGQTAPTIGRGLIVLGLNPFGYVDLEVLGLVVSSLMVAWCIFRLRLLDIVPVARESIIESMQDAVIVLDAENHIVDINPAAEHIIGYSASEAVGWPLDQIWSYWSEQLQTSRLSSSGRTVIDLKAGKESRTYDVSISPLTDWRGRLMSRVIALRDISERKRSEEALRESERRQAMILDAIPDMIYEMDLKGNILYANQFAREIIGIGAEEVKTLRLSDILDEDGLKTAAAVTKGVLANNTSLPPSIYYLRTHDGRRVPIEAQTRVVTNSIEKKTLLGVARDITERHRAEQLLRESEEKYRTLFEETKDALFIATVGGEMLDLNPAGVELFGYSSREELEGVNAGDLYVNPHDRERFQKRIADSGFVKDYEMILKRKDGRRINVLVTATVMVNERGEITAYRGIMRDITEKKQLEQQLFQAQKMESIGTLAGGIAHDFNNILGGILGYASFMKAKIDAGHPFQNYIDTIEKSAVRASELTAKLLAFARGGKYDVKPVDINRLVEETLQIMGSTLDKSIEIHVDPEPELATVEADAAQLQQILMNLCLNARDAMPAGGRLVIKTFPAVVDGKYFGRYFGAKAGRYVAVAVTDTGIGMAEETKQRIFEPFFTTKEKGKGTGLGLSMVYSVVKNHGGFVSVYSEPGIGSTFKVYLPESGKPELKIASTAAMPRGHNELILVVDDEAALRSLAHDTLEAYGYRVMSTENGLEAVEVYQKHKDEISVVILDMVMPKMGGHEAFLKLKEINPHVKALLSTGYSQTGKAQEILDSGVLGFIQKPYQLNELLLKLDSVLNASPVASTRG</sequence>
<dbReference type="InterPro" id="IPR001789">
    <property type="entry name" value="Sig_transdc_resp-reg_receiver"/>
</dbReference>
<feature type="domain" description="PAC" evidence="14">
    <location>
        <begin position="430"/>
        <end position="482"/>
    </location>
</feature>
<proteinExistence type="predicted"/>
<feature type="transmembrane region" description="Helical" evidence="10">
    <location>
        <begin position="12"/>
        <end position="31"/>
    </location>
</feature>
<keyword evidence="6" id="KW-0418">Kinase</keyword>
<dbReference type="PROSITE" id="PS50110">
    <property type="entry name" value="RESPONSE_REGULATORY"/>
    <property type="match status" value="1"/>
</dbReference>
<dbReference type="InterPro" id="IPR003661">
    <property type="entry name" value="HisK_dim/P_dom"/>
</dbReference>
<dbReference type="PROSITE" id="PS50109">
    <property type="entry name" value="HIS_KIN"/>
    <property type="match status" value="1"/>
</dbReference>
<feature type="domain" description="Histidine kinase" evidence="11">
    <location>
        <begin position="620"/>
        <end position="843"/>
    </location>
</feature>
<feature type="domain" description="PAS" evidence="13">
    <location>
        <begin position="245"/>
        <end position="282"/>
    </location>
</feature>
<dbReference type="InterPro" id="IPR000014">
    <property type="entry name" value="PAS"/>
</dbReference>
<comment type="catalytic activity">
    <reaction evidence="1">
        <text>ATP + protein L-histidine = ADP + protein N-phospho-L-histidine.</text>
        <dbReference type="EC" id="2.7.13.3"/>
    </reaction>
</comment>
<evidence type="ECO:0000313" key="15">
    <source>
        <dbReference type="EMBL" id="RJP14893.1"/>
    </source>
</evidence>
<dbReference type="SMART" id="SM00387">
    <property type="entry name" value="HATPase_c"/>
    <property type="match status" value="1"/>
</dbReference>
<organism evidence="15 16">
    <name type="scientific">Abyssobacteria bacterium (strain SURF_5)</name>
    <dbReference type="NCBI Taxonomy" id="2093360"/>
    <lineage>
        <taxon>Bacteria</taxon>
        <taxon>Pseudomonadati</taxon>
        <taxon>Candidatus Hydrogenedentota</taxon>
        <taxon>Candidatus Abyssobacteria</taxon>
    </lineage>
</organism>
<dbReference type="SMART" id="SM00448">
    <property type="entry name" value="REC"/>
    <property type="match status" value="1"/>
</dbReference>
<dbReference type="InterPro" id="IPR036097">
    <property type="entry name" value="HisK_dim/P_sf"/>
</dbReference>
<dbReference type="InterPro" id="IPR036890">
    <property type="entry name" value="HATPase_C_sf"/>
</dbReference>
<dbReference type="Pfam" id="PF08448">
    <property type="entry name" value="PAS_4"/>
    <property type="match status" value="1"/>
</dbReference>
<dbReference type="InterPro" id="IPR003594">
    <property type="entry name" value="HATPase_dom"/>
</dbReference>
<evidence type="ECO:0000256" key="5">
    <source>
        <dbReference type="ARBA" id="ARBA00022741"/>
    </source>
</evidence>
<evidence type="ECO:0000256" key="4">
    <source>
        <dbReference type="ARBA" id="ARBA00022679"/>
    </source>
</evidence>
<accession>A0A3A4MXV1</accession>
<dbReference type="Gene3D" id="3.30.565.10">
    <property type="entry name" value="Histidine kinase-like ATPase, C-terminal domain"/>
    <property type="match status" value="1"/>
</dbReference>
<keyword evidence="10" id="KW-0812">Transmembrane</keyword>
<evidence type="ECO:0000256" key="3">
    <source>
        <dbReference type="ARBA" id="ARBA00022553"/>
    </source>
</evidence>
<feature type="modified residue" description="4-aspartylphosphate" evidence="9">
    <location>
        <position position="913"/>
    </location>
</feature>
<keyword evidence="7" id="KW-0067">ATP-binding</keyword>
<dbReference type="GO" id="GO:0006355">
    <property type="term" value="P:regulation of DNA-templated transcription"/>
    <property type="evidence" value="ECO:0007669"/>
    <property type="project" value="InterPro"/>
</dbReference>
<evidence type="ECO:0000256" key="7">
    <source>
        <dbReference type="ARBA" id="ARBA00022840"/>
    </source>
</evidence>
<dbReference type="Pfam" id="PF00989">
    <property type="entry name" value="PAS"/>
    <property type="match status" value="1"/>
</dbReference>